<keyword evidence="5" id="KW-1185">Reference proteome</keyword>
<keyword evidence="1 4" id="KW-0808">Transferase</keyword>
<sequence length="152" mass="17156">MKEQDIPELLRLMEAIVLFEGDTDFSLSESDLLSRGFGANPQFGAIVADAGNGKLVGIAVHYTIPFMHNLKPSLMLKWLYVDTNQRGKNIGKRLLKGLAQYALNNGYKKFNWLVLVNNINAQKFYQSLGAKPDDKWIRWTITPEKTAVLAEQ</sequence>
<protein>
    <submittedName>
        <fullName evidence="4">Acetyltransferase (GNAT) family protein</fullName>
    </submittedName>
</protein>
<dbReference type="Proteomes" id="UP000198785">
    <property type="component" value="Unassembled WGS sequence"/>
</dbReference>
<dbReference type="PANTHER" id="PTHR10545">
    <property type="entry name" value="DIAMINE N-ACETYLTRANSFERASE"/>
    <property type="match status" value="1"/>
</dbReference>
<dbReference type="CDD" id="cd04301">
    <property type="entry name" value="NAT_SF"/>
    <property type="match status" value="1"/>
</dbReference>
<proteinExistence type="predicted"/>
<evidence type="ECO:0000256" key="2">
    <source>
        <dbReference type="ARBA" id="ARBA00023315"/>
    </source>
</evidence>
<gene>
    <name evidence="4" type="ORF">SAMN05660206_105215</name>
</gene>
<name>A0A1I6T2B6_9SPHI</name>
<dbReference type="Pfam" id="PF00583">
    <property type="entry name" value="Acetyltransf_1"/>
    <property type="match status" value="1"/>
</dbReference>
<dbReference type="InterPro" id="IPR051016">
    <property type="entry name" value="Diverse_Substrate_AcTransf"/>
</dbReference>
<dbReference type="Gene3D" id="3.40.630.30">
    <property type="match status" value="1"/>
</dbReference>
<dbReference type="InterPro" id="IPR000182">
    <property type="entry name" value="GNAT_dom"/>
</dbReference>
<organism evidence="4 5">
    <name type="scientific">Sphingobacterium wenxiniae</name>
    <dbReference type="NCBI Taxonomy" id="683125"/>
    <lineage>
        <taxon>Bacteria</taxon>
        <taxon>Pseudomonadati</taxon>
        <taxon>Bacteroidota</taxon>
        <taxon>Sphingobacteriia</taxon>
        <taxon>Sphingobacteriales</taxon>
        <taxon>Sphingobacteriaceae</taxon>
        <taxon>Sphingobacterium</taxon>
    </lineage>
</organism>
<evidence type="ECO:0000313" key="5">
    <source>
        <dbReference type="Proteomes" id="UP000198785"/>
    </source>
</evidence>
<evidence type="ECO:0000256" key="1">
    <source>
        <dbReference type="ARBA" id="ARBA00022679"/>
    </source>
</evidence>
<evidence type="ECO:0000313" key="4">
    <source>
        <dbReference type="EMBL" id="SFS83263.1"/>
    </source>
</evidence>
<dbReference type="STRING" id="683125.SAMN05660206_105215"/>
<dbReference type="SUPFAM" id="SSF55729">
    <property type="entry name" value="Acyl-CoA N-acyltransferases (Nat)"/>
    <property type="match status" value="1"/>
</dbReference>
<dbReference type="GO" id="GO:0008080">
    <property type="term" value="F:N-acetyltransferase activity"/>
    <property type="evidence" value="ECO:0007669"/>
    <property type="project" value="TreeGrafter"/>
</dbReference>
<dbReference type="EMBL" id="FOZZ01000005">
    <property type="protein sequence ID" value="SFS83263.1"/>
    <property type="molecule type" value="Genomic_DNA"/>
</dbReference>
<dbReference type="InterPro" id="IPR016181">
    <property type="entry name" value="Acyl_CoA_acyltransferase"/>
</dbReference>
<evidence type="ECO:0000259" key="3">
    <source>
        <dbReference type="PROSITE" id="PS51186"/>
    </source>
</evidence>
<dbReference type="AlphaFoldDB" id="A0A1I6T2B6"/>
<reference evidence="4 5" key="1">
    <citation type="submission" date="2016-10" db="EMBL/GenBank/DDBJ databases">
        <authorList>
            <person name="de Groot N.N."/>
        </authorList>
    </citation>
    <scope>NUCLEOTIDE SEQUENCE [LARGE SCALE GENOMIC DNA]</scope>
    <source>
        <strain evidence="4 5">DSM 22789</strain>
    </source>
</reference>
<feature type="domain" description="N-acetyltransferase" evidence="3">
    <location>
        <begin position="1"/>
        <end position="152"/>
    </location>
</feature>
<dbReference type="PROSITE" id="PS51186">
    <property type="entry name" value="GNAT"/>
    <property type="match status" value="1"/>
</dbReference>
<accession>A0A1I6T2B6</accession>
<keyword evidence="2" id="KW-0012">Acyltransferase</keyword>
<dbReference type="PANTHER" id="PTHR10545:SF29">
    <property type="entry name" value="GH14572P-RELATED"/>
    <property type="match status" value="1"/>
</dbReference>